<dbReference type="KEGG" id="ehx:EMIHUDRAFT_211405"/>
<evidence type="ECO:0000256" key="1">
    <source>
        <dbReference type="ARBA" id="ARBA00022737"/>
    </source>
</evidence>
<evidence type="ECO:0008006" key="6">
    <source>
        <dbReference type="Google" id="ProtNLM"/>
    </source>
</evidence>
<reference evidence="5" key="1">
    <citation type="journal article" date="2013" name="Nature">
        <title>Pan genome of the phytoplankton Emiliania underpins its global distribution.</title>
        <authorList>
            <person name="Read B.A."/>
            <person name="Kegel J."/>
            <person name="Klute M.J."/>
            <person name="Kuo A."/>
            <person name="Lefebvre S.C."/>
            <person name="Maumus F."/>
            <person name="Mayer C."/>
            <person name="Miller J."/>
            <person name="Monier A."/>
            <person name="Salamov A."/>
            <person name="Young J."/>
            <person name="Aguilar M."/>
            <person name="Claverie J.M."/>
            <person name="Frickenhaus S."/>
            <person name="Gonzalez K."/>
            <person name="Herman E.K."/>
            <person name="Lin Y.C."/>
            <person name="Napier J."/>
            <person name="Ogata H."/>
            <person name="Sarno A.F."/>
            <person name="Shmutz J."/>
            <person name="Schroeder D."/>
            <person name="de Vargas C."/>
            <person name="Verret F."/>
            <person name="von Dassow P."/>
            <person name="Valentin K."/>
            <person name="Van de Peer Y."/>
            <person name="Wheeler G."/>
            <person name="Dacks J.B."/>
            <person name="Delwiche C.F."/>
            <person name="Dyhrman S.T."/>
            <person name="Glockner G."/>
            <person name="John U."/>
            <person name="Richards T."/>
            <person name="Worden A.Z."/>
            <person name="Zhang X."/>
            <person name="Grigoriev I.V."/>
            <person name="Allen A.E."/>
            <person name="Bidle K."/>
            <person name="Borodovsky M."/>
            <person name="Bowler C."/>
            <person name="Brownlee C."/>
            <person name="Cock J.M."/>
            <person name="Elias M."/>
            <person name="Gladyshev V.N."/>
            <person name="Groth M."/>
            <person name="Guda C."/>
            <person name="Hadaegh A."/>
            <person name="Iglesias-Rodriguez M.D."/>
            <person name="Jenkins J."/>
            <person name="Jones B.M."/>
            <person name="Lawson T."/>
            <person name="Leese F."/>
            <person name="Lindquist E."/>
            <person name="Lobanov A."/>
            <person name="Lomsadze A."/>
            <person name="Malik S.B."/>
            <person name="Marsh M.E."/>
            <person name="Mackinder L."/>
            <person name="Mock T."/>
            <person name="Mueller-Roeber B."/>
            <person name="Pagarete A."/>
            <person name="Parker M."/>
            <person name="Probert I."/>
            <person name="Quesneville H."/>
            <person name="Raines C."/>
            <person name="Rensing S.A."/>
            <person name="Riano-Pachon D.M."/>
            <person name="Richier S."/>
            <person name="Rokitta S."/>
            <person name="Shiraiwa Y."/>
            <person name="Soanes D.M."/>
            <person name="van der Giezen M."/>
            <person name="Wahlund T.M."/>
            <person name="Williams B."/>
            <person name="Wilson W."/>
            <person name="Wolfe G."/>
            <person name="Wurch L.L."/>
        </authorList>
    </citation>
    <scope>NUCLEOTIDE SEQUENCE</scope>
</reference>
<dbReference type="SUPFAM" id="SSF48452">
    <property type="entry name" value="TPR-like"/>
    <property type="match status" value="1"/>
</dbReference>
<feature type="region of interest" description="Disordered" evidence="3">
    <location>
        <begin position="24"/>
        <end position="47"/>
    </location>
</feature>
<proteinExistence type="predicted"/>
<dbReference type="EnsemblProtists" id="EOD15274">
    <property type="protein sequence ID" value="EOD15274"/>
    <property type="gene ID" value="EMIHUDRAFT_211405"/>
</dbReference>
<dbReference type="PANTHER" id="PTHR22904">
    <property type="entry name" value="TPR REPEAT CONTAINING PROTEIN"/>
    <property type="match status" value="1"/>
</dbReference>
<dbReference type="HOGENOM" id="CLU_875608_0_0_1"/>
<dbReference type="STRING" id="2903.R1E2U8"/>
<evidence type="ECO:0000256" key="2">
    <source>
        <dbReference type="ARBA" id="ARBA00022803"/>
    </source>
</evidence>
<dbReference type="Proteomes" id="UP000013827">
    <property type="component" value="Unassembled WGS sequence"/>
</dbReference>
<dbReference type="InterPro" id="IPR011990">
    <property type="entry name" value="TPR-like_helical_dom_sf"/>
</dbReference>
<evidence type="ECO:0000313" key="5">
    <source>
        <dbReference type="Proteomes" id="UP000013827"/>
    </source>
</evidence>
<accession>A0A0D3IVI9</accession>
<name>A0A0D3IVI9_EMIH1</name>
<dbReference type="AlphaFoldDB" id="A0A0D3IVI9"/>
<evidence type="ECO:0000256" key="3">
    <source>
        <dbReference type="SAM" id="MobiDB-lite"/>
    </source>
</evidence>
<dbReference type="PaxDb" id="2903-EOD15274"/>
<protein>
    <recommendedName>
        <fullName evidence="6">KIF-binding protein</fullName>
    </recommendedName>
</protein>
<evidence type="ECO:0000313" key="4">
    <source>
        <dbReference type="EnsemblProtists" id="EOD15274"/>
    </source>
</evidence>
<dbReference type="PANTHER" id="PTHR22904:SF523">
    <property type="entry name" value="STRESS-INDUCED-PHOSPHOPROTEIN 1"/>
    <property type="match status" value="1"/>
</dbReference>
<keyword evidence="5" id="KW-1185">Reference proteome</keyword>
<organism evidence="4 5">
    <name type="scientific">Emiliania huxleyi (strain CCMP1516)</name>
    <dbReference type="NCBI Taxonomy" id="280463"/>
    <lineage>
        <taxon>Eukaryota</taxon>
        <taxon>Haptista</taxon>
        <taxon>Haptophyta</taxon>
        <taxon>Prymnesiophyceae</taxon>
        <taxon>Isochrysidales</taxon>
        <taxon>Noelaerhabdaceae</taxon>
        <taxon>Emiliania</taxon>
    </lineage>
</organism>
<sequence length="320" mass="33643">MMRERLCSVRRLEVLWGGIRSNTEQSSSGVVGGGELPGQGSVAAHSPSALKDAGGEALAAGDIVRATHMYTMAIDLVLEGEAPPASGADWFALDAKSGGVLHALLSNRSLTLLKQEDAPAAAEDAEHCTCARPDWPKGHLRLLAALDASFTPLEERRRVCARALRACPGHRALHEAMTVLDAEAATAAAGKPAGRRAEEEEAEQIAATRRVAEDPGDPRRFMAAGDFGSALAVGAFGLQKDVAAAEVYLRGAEMLRRAAEGGDESAAATCDQLLSEAKAREEEALFKLRALASGGDSRARAVLEQHEAERAADLLVFSCI</sequence>
<keyword evidence="2" id="KW-0802">TPR repeat</keyword>
<keyword evidence="1" id="KW-0677">Repeat</keyword>
<dbReference type="GeneID" id="17261543"/>
<dbReference type="Gene3D" id="1.25.40.10">
    <property type="entry name" value="Tetratricopeptide repeat domain"/>
    <property type="match status" value="1"/>
</dbReference>
<reference evidence="4" key="2">
    <citation type="submission" date="2024-10" db="UniProtKB">
        <authorList>
            <consortium name="EnsemblProtists"/>
        </authorList>
    </citation>
    <scope>IDENTIFICATION</scope>
</reference>
<dbReference type="GO" id="GO:0051879">
    <property type="term" value="F:Hsp90 protein binding"/>
    <property type="evidence" value="ECO:0007669"/>
    <property type="project" value="TreeGrafter"/>
</dbReference>
<dbReference type="RefSeq" id="XP_005767703.1">
    <property type="nucleotide sequence ID" value="XM_005767646.1"/>
</dbReference>